<organism evidence="3 4">
    <name type="scientific">Tepidimonas taiwanensis</name>
    <dbReference type="NCBI Taxonomy" id="307486"/>
    <lineage>
        <taxon>Bacteria</taxon>
        <taxon>Pseudomonadati</taxon>
        <taxon>Pseudomonadota</taxon>
        <taxon>Betaproteobacteria</taxon>
        <taxon>Burkholderiales</taxon>
        <taxon>Tepidimonas</taxon>
    </lineage>
</organism>
<dbReference type="InterPro" id="IPR011990">
    <property type="entry name" value="TPR-like_helical_dom_sf"/>
</dbReference>
<sequence length="276" mass="30847">MTRAGRLTRAGRRGFALGLALVCLAQLAGCAGSVGSAGNPTARDWVTESDEPATRKRARTRLELATGYFEQGQYVVALDEVKQAIQIDPSYAAAFNLRGLIYTQLRDLRLAEDSFQQALRLDARDGDTWHNLGWMYCLDTRYPMAFDAFRRALETPGYASAARTWMALGICQARAGQVDAGLRSLERSFELDAGHPVTLYNLALLLHQRGDSERARFYIRRLNNSELANAESLWLGIKIENRLQSREAAAQLGEQLRRRFPVSREASAYERGAIDE</sequence>
<keyword evidence="4" id="KW-1185">Reference proteome</keyword>
<dbReference type="STRING" id="307486.GCA_000807215_02073"/>
<name>A0A554X7Y7_9BURK</name>
<accession>A0A554X7Y7</accession>
<dbReference type="SMART" id="SM00028">
    <property type="entry name" value="TPR"/>
    <property type="match status" value="5"/>
</dbReference>
<dbReference type="EMBL" id="VJOM01000012">
    <property type="protein sequence ID" value="TSE31943.1"/>
    <property type="molecule type" value="Genomic_DNA"/>
</dbReference>
<dbReference type="Pfam" id="PF13414">
    <property type="entry name" value="TPR_11"/>
    <property type="match status" value="1"/>
</dbReference>
<dbReference type="RefSeq" id="WP_043701640.1">
    <property type="nucleotide sequence ID" value="NZ_CP083911.1"/>
</dbReference>
<dbReference type="InterPro" id="IPR019734">
    <property type="entry name" value="TPR_rpt"/>
</dbReference>
<comment type="caution">
    <text evidence="3">The sequence shown here is derived from an EMBL/GenBank/DDBJ whole genome shotgun (WGS) entry which is preliminary data.</text>
</comment>
<dbReference type="Proteomes" id="UP000317763">
    <property type="component" value="Unassembled WGS sequence"/>
</dbReference>
<feature type="repeat" description="TPR" evidence="1">
    <location>
        <begin position="58"/>
        <end position="91"/>
    </location>
</feature>
<evidence type="ECO:0000313" key="4">
    <source>
        <dbReference type="Proteomes" id="UP000317763"/>
    </source>
</evidence>
<dbReference type="Gene3D" id="1.25.40.10">
    <property type="entry name" value="Tetratricopeptide repeat domain"/>
    <property type="match status" value="1"/>
</dbReference>
<feature type="repeat" description="TPR" evidence="1">
    <location>
        <begin position="92"/>
        <end position="125"/>
    </location>
</feature>
<proteinExistence type="predicted"/>
<dbReference type="PANTHER" id="PTHR12558:SF13">
    <property type="entry name" value="CELL DIVISION CYCLE PROTEIN 27 HOMOLOG"/>
    <property type="match status" value="1"/>
</dbReference>
<dbReference type="AlphaFoldDB" id="A0A554X7Y7"/>
<dbReference type="PROSITE" id="PS50005">
    <property type="entry name" value="TPR"/>
    <property type="match status" value="2"/>
</dbReference>
<evidence type="ECO:0000256" key="1">
    <source>
        <dbReference type="PROSITE-ProRule" id="PRU00339"/>
    </source>
</evidence>
<gene>
    <name evidence="3" type="primary">yrrB</name>
    <name evidence="3" type="ORF">Ttaiw_01362</name>
</gene>
<evidence type="ECO:0000256" key="2">
    <source>
        <dbReference type="SAM" id="SignalP"/>
    </source>
</evidence>
<dbReference type="SUPFAM" id="SSF48452">
    <property type="entry name" value="TPR-like"/>
    <property type="match status" value="1"/>
</dbReference>
<dbReference type="PANTHER" id="PTHR12558">
    <property type="entry name" value="CELL DIVISION CYCLE 16,23,27"/>
    <property type="match status" value="1"/>
</dbReference>
<feature type="chain" id="PRO_5022221778" evidence="2">
    <location>
        <begin position="26"/>
        <end position="276"/>
    </location>
</feature>
<keyword evidence="1" id="KW-0802">TPR repeat</keyword>
<dbReference type="OrthoDB" id="9814042at2"/>
<dbReference type="InterPro" id="IPR013360">
    <property type="entry name" value="Pilus_4_PilW"/>
</dbReference>
<feature type="signal peptide" evidence="2">
    <location>
        <begin position="1"/>
        <end position="25"/>
    </location>
</feature>
<evidence type="ECO:0000313" key="3">
    <source>
        <dbReference type="EMBL" id="TSE31943.1"/>
    </source>
</evidence>
<keyword evidence="2" id="KW-0732">Signal</keyword>
<protein>
    <submittedName>
        <fullName evidence="3">TPR repeat-containing protein YrrB</fullName>
    </submittedName>
</protein>
<dbReference type="NCBIfam" id="TIGR02521">
    <property type="entry name" value="type_IV_pilW"/>
    <property type="match status" value="1"/>
</dbReference>
<reference evidence="3 4" key="1">
    <citation type="submission" date="2019-07" db="EMBL/GenBank/DDBJ databases">
        <title>Tepidimonas taiwanensis I1-1 draft genome.</title>
        <authorList>
            <person name="Da Costa M.S."/>
            <person name="Froufe H.J.C."/>
            <person name="Egas C."/>
            <person name="Albuquerque L."/>
        </authorList>
    </citation>
    <scope>NUCLEOTIDE SEQUENCE [LARGE SCALE GENOMIC DNA]</scope>
    <source>
        <strain evidence="3 4">I1-1</strain>
    </source>
</reference>